<sequence length="96" mass="11054">MKHMEDIKKARMREKHFRMKDKGYFLSLNMLGNNTDILSVFLGYIEGLGVDKRNVYSNIADAVLDGNNAIVENLRSVLKLEIRDEVSIVEEITKTH</sequence>
<dbReference type="RefSeq" id="XP_009265228.1">
    <property type="nucleotide sequence ID" value="XM_009266953.1"/>
</dbReference>
<dbReference type="GeneID" id="20564339"/>
<organism evidence="1 2">
    <name type="scientific">Encephalitozoon romaleae (strain SJ-2008)</name>
    <name type="common">Microsporidian parasite</name>
    <dbReference type="NCBI Taxonomy" id="1178016"/>
    <lineage>
        <taxon>Eukaryota</taxon>
        <taxon>Fungi</taxon>
        <taxon>Fungi incertae sedis</taxon>
        <taxon>Microsporidia</taxon>
        <taxon>Unikaryonidae</taxon>
        <taxon>Encephalitozoon</taxon>
    </lineage>
</organism>
<reference evidence="1" key="1">
    <citation type="journal article" date="2012" name="Proc. Natl. Acad. Sci. U.S.A.">
        <title>Gain and loss of multiple functionally related, horizontally transferred genes in the reduced genomes of two microsporidian parasites.</title>
        <authorList>
            <person name="Pombert J.-F."/>
            <person name="Selman M."/>
            <person name="Burki F."/>
            <person name="Bardell F.T."/>
            <person name="Farinelli L."/>
            <person name="Solter L.F."/>
            <person name="Whitman D.W."/>
            <person name="Weiss L.M."/>
            <person name="Corradi N."/>
            <person name="Keeling P.J."/>
        </authorList>
    </citation>
    <scope>NUCLEOTIDE SEQUENCE [LARGE SCALE GENOMIC DNA]</scope>
    <source>
        <strain evidence="1">SJ-2008</strain>
    </source>
</reference>
<keyword evidence="2" id="KW-1185">Reference proteome</keyword>
<dbReference type="VEuPathDB" id="MicrosporidiaDB:EROM_091150"/>
<dbReference type="HOGENOM" id="CLU_2133497_0_0_1"/>
<dbReference type="Proteomes" id="UP000010094">
    <property type="component" value="Chromosome IXb"/>
</dbReference>
<dbReference type="KEGG" id="ero:EROM_091150"/>
<protein>
    <submittedName>
        <fullName evidence="1">Uncharacterized protein</fullName>
    </submittedName>
</protein>
<evidence type="ECO:0000313" key="2">
    <source>
        <dbReference type="Proteomes" id="UP000010094"/>
    </source>
</evidence>
<proteinExistence type="predicted"/>
<dbReference type="AlphaFoldDB" id="I6ZVH2"/>
<name>I6ZVH2_ENCRO</name>
<dbReference type="EMBL" id="CP003527">
    <property type="protein sequence ID" value="AFN83731.1"/>
    <property type="molecule type" value="Genomic_DNA"/>
</dbReference>
<dbReference type="OrthoDB" id="2192531at2759"/>
<evidence type="ECO:0000313" key="1">
    <source>
        <dbReference type="EMBL" id="AFN83731.1"/>
    </source>
</evidence>
<gene>
    <name evidence="1" type="ordered locus">EROM_091150</name>
</gene>
<accession>I6ZVH2</accession>